<dbReference type="NCBIfam" id="NF005994">
    <property type="entry name" value="PRK08118.1"/>
    <property type="match status" value="1"/>
</dbReference>
<dbReference type="OrthoDB" id="1201990at2"/>
<accession>A0A1I2FD22</accession>
<keyword evidence="2" id="KW-1185">Reference proteome</keyword>
<dbReference type="GO" id="GO:0016301">
    <property type="term" value="F:kinase activity"/>
    <property type="evidence" value="ECO:0007669"/>
    <property type="project" value="UniProtKB-KW"/>
</dbReference>
<dbReference type="CDD" id="cd02019">
    <property type="entry name" value="NK"/>
    <property type="match status" value="1"/>
</dbReference>
<dbReference type="RefSeq" id="WP_091188955.1">
    <property type="nucleotide sequence ID" value="NZ_FOMT01000005.1"/>
</dbReference>
<dbReference type="PANTHER" id="PTHR37816:SF3">
    <property type="entry name" value="MODULATES DNA TOPOLOGY"/>
    <property type="match status" value="1"/>
</dbReference>
<name>A0A1I2FD22_9BACL</name>
<gene>
    <name evidence="1" type="ORF">SAMN05216378_4812</name>
</gene>
<dbReference type="Proteomes" id="UP000198855">
    <property type="component" value="Unassembled WGS sequence"/>
</dbReference>
<dbReference type="SUPFAM" id="SSF52540">
    <property type="entry name" value="P-loop containing nucleoside triphosphate hydrolases"/>
    <property type="match status" value="1"/>
</dbReference>
<dbReference type="InterPro" id="IPR027417">
    <property type="entry name" value="P-loop_NTPase"/>
</dbReference>
<reference evidence="2" key="1">
    <citation type="submission" date="2016-10" db="EMBL/GenBank/DDBJ databases">
        <authorList>
            <person name="Varghese N."/>
            <person name="Submissions S."/>
        </authorList>
    </citation>
    <scope>NUCLEOTIDE SEQUENCE [LARGE SCALE GENOMIC DNA]</scope>
    <source>
        <strain evidence="2">CGMCC 1.10784</strain>
    </source>
</reference>
<organism evidence="1 2">
    <name type="scientific">Paenibacillus catalpae</name>
    <dbReference type="NCBI Taxonomy" id="1045775"/>
    <lineage>
        <taxon>Bacteria</taxon>
        <taxon>Bacillati</taxon>
        <taxon>Bacillota</taxon>
        <taxon>Bacilli</taxon>
        <taxon>Bacillales</taxon>
        <taxon>Paenibacillaceae</taxon>
        <taxon>Paenibacillus</taxon>
    </lineage>
</organism>
<dbReference type="InterPro" id="IPR052922">
    <property type="entry name" value="Cytidylate_Kinase-2"/>
</dbReference>
<evidence type="ECO:0000313" key="2">
    <source>
        <dbReference type="Proteomes" id="UP000198855"/>
    </source>
</evidence>
<dbReference type="STRING" id="1045775.SAMN05216378_4812"/>
<protein>
    <submittedName>
        <fullName evidence="1">Adenylate kinase</fullName>
    </submittedName>
</protein>
<evidence type="ECO:0000313" key="1">
    <source>
        <dbReference type="EMBL" id="SFF03292.1"/>
    </source>
</evidence>
<keyword evidence="1" id="KW-0418">Kinase</keyword>
<dbReference type="AlphaFoldDB" id="A0A1I2FD22"/>
<dbReference type="Gene3D" id="3.40.50.300">
    <property type="entry name" value="P-loop containing nucleotide triphosphate hydrolases"/>
    <property type="match status" value="1"/>
</dbReference>
<keyword evidence="1" id="KW-0808">Transferase</keyword>
<dbReference type="EMBL" id="FOMT01000005">
    <property type="protein sequence ID" value="SFF03292.1"/>
    <property type="molecule type" value="Genomic_DNA"/>
</dbReference>
<proteinExistence type="predicted"/>
<dbReference type="PANTHER" id="PTHR37816">
    <property type="entry name" value="YALI0E33011P"/>
    <property type="match status" value="1"/>
</dbReference>
<sequence length="170" mass="19565">MKRIAIIGSGGAGKSTLARKLGQVLDLEVSHLDAMFWKPNWVGVPREEQIMVQNELVDRKEWIIDGNYGGTLDIRLNAADTIIFLDYPRILCMYRAIKRSIQYRNKTRPDMGVDCKEKIDLQFMKWIWEYPKTGKPAVLSKLQQLSNDKQVVILKSPGEARRYLERLGKG</sequence>